<name>A0A4V3UNU3_9EURO</name>
<sequence>MTQDFLDMGAESPWTKRNGNVGAPLDVKLPLGEIDSLRWGLDGQKGDMGSNEDISHLPFPRPMKKRKTHGPDHTVGTAVLIDKSLPLDPIPHTTLSQPATDPANSAIHICTADDELISGIVEIFPDISHQYVKDIITPHRLVGSTEGNFGGDRALTVKQDVLDYILTKGHYPKQEREKKSLGNMDEDEQNWDPAMTDAKDSLYYRNA</sequence>
<feature type="region of interest" description="Disordered" evidence="1">
    <location>
        <begin position="42"/>
        <end position="71"/>
    </location>
</feature>
<reference evidence="2 3" key="1">
    <citation type="submission" date="2019-03" db="EMBL/GenBank/DDBJ databases">
        <title>The genome sequence of a newly discovered highly antifungal drug resistant Aspergillus species, Aspergillus tanneri NIH 1004.</title>
        <authorList>
            <person name="Mounaud S."/>
            <person name="Singh I."/>
            <person name="Joardar V."/>
            <person name="Pakala S."/>
            <person name="Pakala S."/>
            <person name="Venepally P."/>
            <person name="Hoover J."/>
            <person name="Nierman W."/>
            <person name="Chung J."/>
            <person name="Losada L."/>
        </authorList>
    </citation>
    <scope>NUCLEOTIDE SEQUENCE [LARGE SCALE GENOMIC DNA]</scope>
    <source>
        <strain evidence="2 3">NIH1004</strain>
    </source>
</reference>
<accession>A0A4V3UNU3</accession>
<organism evidence="2 3">
    <name type="scientific">Aspergillus tanneri</name>
    <dbReference type="NCBI Taxonomy" id="1220188"/>
    <lineage>
        <taxon>Eukaryota</taxon>
        <taxon>Fungi</taxon>
        <taxon>Dikarya</taxon>
        <taxon>Ascomycota</taxon>
        <taxon>Pezizomycotina</taxon>
        <taxon>Eurotiomycetes</taxon>
        <taxon>Eurotiomycetidae</taxon>
        <taxon>Eurotiales</taxon>
        <taxon>Aspergillaceae</taxon>
        <taxon>Aspergillus</taxon>
        <taxon>Aspergillus subgen. Circumdati</taxon>
    </lineage>
</organism>
<dbReference type="VEuPathDB" id="FungiDB:EYZ11_008015"/>
<evidence type="ECO:0000256" key="1">
    <source>
        <dbReference type="SAM" id="MobiDB-lite"/>
    </source>
</evidence>
<protein>
    <submittedName>
        <fullName evidence="2">Uncharacterized protein</fullName>
    </submittedName>
</protein>
<keyword evidence="3" id="KW-1185">Reference proteome</keyword>
<gene>
    <name evidence="2" type="ORF">EYZ11_008015</name>
</gene>
<dbReference type="AlphaFoldDB" id="A0A4V3UNU3"/>
<evidence type="ECO:0000313" key="2">
    <source>
        <dbReference type="EMBL" id="THC92504.1"/>
    </source>
</evidence>
<dbReference type="Proteomes" id="UP000308092">
    <property type="component" value="Unassembled WGS sequence"/>
</dbReference>
<dbReference type="STRING" id="1220188.A0A4V3UNU3"/>
<feature type="region of interest" description="Disordered" evidence="1">
    <location>
        <begin position="173"/>
        <end position="207"/>
    </location>
</feature>
<feature type="compositionally biased region" description="Basic and acidic residues" evidence="1">
    <location>
        <begin position="197"/>
        <end position="207"/>
    </location>
</feature>
<comment type="caution">
    <text evidence="2">The sequence shown here is derived from an EMBL/GenBank/DDBJ whole genome shotgun (WGS) entry which is preliminary data.</text>
</comment>
<proteinExistence type="predicted"/>
<evidence type="ECO:0000313" key="3">
    <source>
        <dbReference type="Proteomes" id="UP000308092"/>
    </source>
</evidence>
<feature type="region of interest" description="Disordered" evidence="1">
    <location>
        <begin position="1"/>
        <end position="22"/>
    </location>
</feature>
<dbReference type="EMBL" id="SOSA01000329">
    <property type="protein sequence ID" value="THC92504.1"/>
    <property type="molecule type" value="Genomic_DNA"/>
</dbReference>